<dbReference type="PROSITE" id="PS50008">
    <property type="entry name" value="PIPLC_Y_DOMAIN"/>
    <property type="match status" value="1"/>
</dbReference>
<protein>
    <submittedName>
        <fullName evidence="3">PI-PLC Y-box domain-containing protein</fullName>
    </submittedName>
</protein>
<dbReference type="GO" id="GO:0004435">
    <property type="term" value="F:phosphatidylinositol-4,5-bisphosphate phospholipase C activity"/>
    <property type="evidence" value="ECO:0007669"/>
    <property type="project" value="InterPro"/>
</dbReference>
<proteinExistence type="predicted"/>
<dbReference type="AlphaFoldDB" id="A0A183CT12"/>
<evidence type="ECO:0000313" key="3">
    <source>
        <dbReference type="WBParaSite" id="GPLIN_001602000"/>
    </source>
</evidence>
<reference evidence="2" key="1">
    <citation type="submission" date="2013-12" db="EMBL/GenBank/DDBJ databases">
        <authorList>
            <person name="Aslett M."/>
        </authorList>
    </citation>
    <scope>NUCLEOTIDE SEQUENCE [LARGE SCALE GENOMIC DNA]</scope>
    <source>
        <strain evidence="2">Lindley</strain>
    </source>
</reference>
<name>A0A183CT12_GLOPA</name>
<dbReference type="GO" id="GO:0006629">
    <property type="term" value="P:lipid metabolic process"/>
    <property type="evidence" value="ECO:0007669"/>
    <property type="project" value="InterPro"/>
</dbReference>
<dbReference type="InterPro" id="IPR017946">
    <property type="entry name" value="PLC-like_Pdiesterase_TIM-brl"/>
</dbReference>
<dbReference type="Proteomes" id="UP000050741">
    <property type="component" value="Unassembled WGS sequence"/>
</dbReference>
<evidence type="ECO:0000259" key="1">
    <source>
        <dbReference type="PROSITE" id="PS50008"/>
    </source>
</evidence>
<dbReference type="GO" id="GO:0035556">
    <property type="term" value="P:intracellular signal transduction"/>
    <property type="evidence" value="ECO:0007669"/>
    <property type="project" value="InterPro"/>
</dbReference>
<dbReference type="SUPFAM" id="SSF51695">
    <property type="entry name" value="PLC-like phosphodiesterases"/>
    <property type="match status" value="1"/>
</dbReference>
<dbReference type="WBParaSite" id="GPLIN_001602000">
    <property type="protein sequence ID" value="GPLIN_001602000"/>
    <property type="gene ID" value="GPLIN_001602000"/>
</dbReference>
<reference evidence="2" key="2">
    <citation type="submission" date="2014-05" db="EMBL/GenBank/DDBJ databases">
        <title>The genome and life-stage specific transcriptomes of Globodera pallida elucidate key aspects of plant parasitism by a cyst nematode.</title>
        <authorList>
            <person name="Cotton J.A."/>
            <person name="Lilley C.J."/>
            <person name="Jones L.M."/>
            <person name="Kikuchi T."/>
            <person name="Reid A.J."/>
            <person name="Thorpe P."/>
            <person name="Tsai I.J."/>
            <person name="Beasley H."/>
            <person name="Blok V."/>
            <person name="Cock P.J.A."/>
            <person name="Van den Akker S.E."/>
            <person name="Holroyd N."/>
            <person name="Hunt M."/>
            <person name="Mantelin S."/>
            <person name="Naghra H."/>
            <person name="Pain A."/>
            <person name="Palomares-Rius J.E."/>
            <person name="Zarowiecki M."/>
            <person name="Berriman M."/>
            <person name="Jones J.T."/>
            <person name="Urwin P.E."/>
        </authorList>
    </citation>
    <scope>NUCLEOTIDE SEQUENCE [LARGE SCALE GENOMIC DNA]</scope>
    <source>
        <strain evidence="2">Lindley</strain>
    </source>
</reference>
<keyword evidence="2" id="KW-1185">Reference proteome</keyword>
<feature type="domain" description="PI-PLC Y-box" evidence="1">
    <location>
        <begin position="31"/>
        <end position="74"/>
    </location>
</feature>
<sequence>FGRLIALPSVKLNPGNLYNDIKIQPTNGSPSISERKVATFLEANAPLAAYTATRIVKSFPSGIRQDSSNMDPMPSVGHLYTKSRHSNQILMSFNWNWGFGIQKVLF</sequence>
<accession>A0A183CT12</accession>
<reference evidence="3" key="3">
    <citation type="submission" date="2016-06" db="UniProtKB">
        <authorList>
            <consortium name="WormBaseParasite"/>
        </authorList>
    </citation>
    <scope>IDENTIFICATION</scope>
</reference>
<organism evidence="2 3">
    <name type="scientific">Globodera pallida</name>
    <name type="common">Potato cyst nematode worm</name>
    <name type="synonym">Heterodera pallida</name>
    <dbReference type="NCBI Taxonomy" id="36090"/>
    <lineage>
        <taxon>Eukaryota</taxon>
        <taxon>Metazoa</taxon>
        <taxon>Ecdysozoa</taxon>
        <taxon>Nematoda</taxon>
        <taxon>Chromadorea</taxon>
        <taxon>Rhabditida</taxon>
        <taxon>Tylenchina</taxon>
        <taxon>Tylenchomorpha</taxon>
        <taxon>Tylenchoidea</taxon>
        <taxon>Heteroderidae</taxon>
        <taxon>Heteroderinae</taxon>
        <taxon>Globodera</taxon>
    </lineage>
</organism>
<dbReference type="InterPro" id="IPR001711">
    <property type="entry name" value="PLipase_C_Pinositol-sp_Y"/>
</dbReference>
<evidence type="ECO:0000313" key="2">
    <source>
        <dbReference type="Proteomes" id="UP000050741"/>
    </source>
</evidence>